<dbReference type="Proteomes" id="UP001062846">
    <property type="component" value="Chromosome 8"/>
</dbReference>
<keyword evidence="2" id="KW-1185">Reference proteome</keyword>
<dbReference type="EMBL" id="CM046395">
    <property type="protein sequence ID" value="KAI8541004.1"/>
    <property type="molecule type" value="Genomic_DNA"/>
</dbReference>
<reference evidence="1" key="1">
    <citation type="submission" date="2022-02" db="EMBL/GenBank/DDBJ databases">
        <title>Plant Genome Project.</title>
        <authorList>
            <person name="Zhang R.-G."/>
        </authorList>
    </citation>
    <scope>NUCLEOTIDE SEQUENCE</scope>
    <source>
        <strain evidence="1">AT1</strain>
    </source>
</reference>
<evidence type="ECO:0000313" key="2">
    <source>
        <dbReference type="Proteomes" id="UP001062846"/>
    </source>
</evidence>
<comment type="caution">
    <text evidence="1">The sequence shown here is derived from an EMBL/GenBank/DDBJ whole genome shotgun (WGS) entry which is preliminary data.</text>
</comment>
<proteinExistence type="predicted"/>
<sequence length="784" mass="87729">MLDSDFNARLRDFSLAHALDEEKTSSSEVEGVAGTLGYIALECFLTGKTTQQSDVYAFGVVLLEIVCGLRPGTRIDEFHFLVNWVLSLHREGRILDAIEERLEDEYVVEEAQKVLVLALACSHPIARERPRTQAIVRIISGFVPSHGPVIVIGTFLPIYWTWKRKTLLLLFYSAKSYLCFPPNSQIPVIAISAHLMGLAVKLLMIAAMLLCFTAVMAQNLKTFTATYGPFNYTYFDIFDQENSANTSNGVLQLTPNSAYLDGSSGMPLENQVGRTLLKRPFTLSEPGYNKTSGRVASFNSSFLFSVCPLGRNTTPGEGLAFIIAQPYKYWLPSKSFGQYLGLTNKNIDGDPTNSLVAIEFDNVKQEFNPDANHVGLNIHSIVSTVTSSLTPLGIELSPDDEARFYNVWVQYDGVSKVIEVYIARQAELDGETPSRPDTPVLKSNLDLGEVLKYNEYSYFGFSASTGNNVQLNCIFRWNLTVESYEVDEKSYEVDEHPPKHPSWQKTLLVVGVGVPLLVIGVPLLVIGVAVTSYYFLRKKRSMVQFKSDILPRALTRLPGTSREFQFNDLKKATNNFDEKNKLGQGGFGVVYRGHLHDENLEVAVKWFSRKTIKGQDDFLAELTIINRLRHKNLVRLLVLLEIVCGLRPGTRIDEFHCSLDWVWSLHREGRILDAIEERLGDEYVVEEAQKVLVLALACSHPIASERPRTQAIVHIILGLVPVPYVPPFKPTLLWPSMPALEEYDISSLGSTTEIKSFLTTHLGSGFTPQCISRELYAGDKFKSV</sequence>
<protein>
    <submittedName>
        <fullName evidence="1">Uncharacterized protein</fullName>
    </submittedName>
</protein>
<accession>A0ACC0MJD9</accession>
<organism evidence="1 2">
    <name type="scientific">Rhododendron molle</name>
    <name type="common">Chinese azalea</name>
    <name type="synonym">Azalea mollis</name>
    <dbReference type="NCBI Taxonomy" id="49168"/>
    <lineage>
        <taxon>Eukaryota</taxon>
        <taxon>Viridiplantae</taxon>
        <taxon>Streptophyta</taxon>
        <taxon>Embryophyta</taxon>
        <taxon>Tracheophyta</taxon>
        <taxon>Spermatophyta</taxon>
        <taxon>Magnoliopsida</taxon>
        <taxon>eudicotyledons</taxon>
        <taxon>Gunneridae</taxon>
        <taxon>Pentapetalae</taxon>
        <taxon>asterids</taxon>
        <taxon>Ericales</taxon>
        <taxon>Ericaceae</taxon>
        <taxon>Ericoideae</taxon>
        <taxon>Rhodoreae</taxon>
        <taxon>Rhododendron</taxon>
    </lineage>
</organism>
<name>A0ACC0MJD9_RHOML</name>
<gene>
    <name evidence="1" type="ORF">RHMOL_Rhmol08G0029100</name>
</gene>
<evidence type="ECO:0000313" key="1">
    <source>
        <dbReference type="EMBL" id="KAI8541004.1"/>
    </source>
</evidence>